<dbReference type="Gene3D" id="1.10.1370.10">
    <property type="entry name" value="Neurolysin, domain 3"/>
    <property type="match status" value="1"/>
</dbReference>
<dbReference type="PROSITE" id="PS51257">
    <property type="entry name" value="PROKAR_LIPOPROTEIN"/>
    <property type="match status" value="1"/>
</dbReference>
<evidence type="ECO:0000256" key="6">
    <source>
        <dbReference type="ARBA" id="ARBA00023049"/>
    </source>
</evidence>
<dbReference type="InterPro" id="IPR045090">
    <property type="entry name" value="Pept_M3A_M3B"/>
</dbReference>
<reference evidence="10 11" key="1">
    <citation type="submission" date="2016-11" db="EMBL/GenBank/DDBJ databases">
        <authorList>
            <person name="Jaros S."/>
            <person name="Januszkiewicz K."/>
            <person name="Wedrychowicz H."/>
        </authorList>
    </citation>
    <scope>NUCLEOTIDE SEQUENCE [LARGE SCALE GENOMIC DNA]</scope>
    <source>
        <strain evidence="10 11">DSM 27063</strain>
    </source>
</reference>
<evidence type="ECO:0000256" key="3">
    <source>
        <dbReference type="ARBA" id="ARBA00022723"/>
    </source>
</evidence>
<dbReference type="InterPro" id="IPR024079">
    <property type="entry name" value="MetalloPept_cat_dom_sf"/>
</dbReference>
<dbReference type="Pfam" id="PF01432">
    <property type="entry name" value="Peptidase_M3"/>
    <property type="match status" value="1"/>
</dbReference>
<evidence type="ECO:0000256" key="7">
    <source>
        <dbReference type="RuleBase" id="RU003435"/>
    </source>
</evidence>
<keyword evidence="5 7" id="KW-0862">Zinc</keyword>
<dbReference type="GO" id="GO:0006508">
    <property type="term" value="P:proteolysis"/>
    <property type="evidence" value="ECO:0007669"/>
    <property type="project" value="UniProtKB-KW"/>
</dbReference>
<evidence type="ECO:0000313" key="10">
    <source>
        <dbReference type="EMBL" id="SHI66939.1"/>
    </source>
</evidence>
<keyword evidence="11" id="KW-1185">Reference proteome</keyword>
<feature type="signal peptide" evidence="8">
    <location>
        <begin position="1"/>
        <end position="22"/>
    </location>
</feature>
<sequence length="707" mass="80776">MKKMKKLLIGTFVLALAFGACQNQKKGSDTDMKNPFFKEWTTPHGVPPFDEITEAHFVPAVKEGIEQQAAEVEAIASNPAEPTFENTILALDKSGELLDKVTGTFYPLNSANTSEDMQAIAREISPLLTQHRDNISLNPELFKKIKAVYQKRNDLNLDKEQLRVIEKYYDDFVRNGANLSDEDQETLRGLNEELSKLSLHFGENLLAETNKNFKLVIDNEEDLAGLPDDVIARAADDAKAFGEDGKWVFTLAKPSMIPFLQYAENRDLREKLYRGYFMRGNNDDEFDNKEIIKQIVQLRDEKAELLGFNNHAEYIIDVNMAKTPDAVYDFLMQLWNPAMEMAKKDVKEMQAIIDSEGGDFELASWDWWYYIEKLRKQKFDLDEAELKQYFSLENAKNGIFYVVENLYGLQFEKRDWPTYHEEAEVYEVLEADGSHLGVLYMDFHPRNGKRVGAWSTGFRSATYRDGVRIPRIGSIVMNFTRPSGDTPALLSFDEVSTFFHEFGHALHGLFSDGPYDRTSGTVPRDFVELPSQIMENWAAEPEVMKVYAKHYETGEPIPDELIEKLQLSGTFNQGFITGEYVAASLLDMDYHTTENPVIDDVNTFEKASMDRIGLIDEILPRYRSTYFSHIFSGGYSAGYYVYYWAGVLDTDAYAAFKETGDVFNPEVAAKFRTLLEKCGADEGMEVYKNFRGKEPSIDPFLEKKGLK</sequence>
<feature type="chain" id="PRO_5012635613" evidence="8">
    <location>
        <begin position="23"/>
        <end position="707"/>
    </location>
</feature>
<dbReference type="GO" id="GO:0004222">
    <property type="term" value="F:metalloendopeptidase activity"/>
    <property type="evidence" value="ECO:0007669"/>
    <property type="project" value="InterPro"/>
</dbReference>
<proteinExistence type="inferred from homology"/>
<dbReference type="Gene3D" id="3.40.390.10">
    <property type="entry name" value="Collagenase (Catalytic Domain)"/>
    <property type="match status" value="1"/>
</dbReference>
<name>A0A1M6D149_9BACT</name>
<evidence type="ECO:0000256" key="4">
    <source>
        <dbReference type="ARBA" id="ARBA00022801"/>
    </source>
</evidence>
<evidence type="ECO:0000256" key="1">
    <source>
        <dbReference type="ARBA" id="ARBA00006040"/>
    </source>
</evidence>
<comment type="cofactor">
    <cofactor evidence="7">
        <name>Zn(2+)</name>
        <dbReference type="ChEBI" id="CHEBI:29105"/>
    </cofactor>
    <text evidence="7">Binds 1 zinc ion.</text>
</comment>
<dbReference type="FunFam" id="3.40.390.10:FF:000009">
    <property type="entry name" value="Oligopeptidase A"/>
    <property type="match status" value="1"/>
</dbReference>
<organism evidence="10 11">
    <name type="scientific">Tangfeifania diversioriginum</name>
    <dbReference type="NCBI Taxonomy" id="1168035"/>
    <lineage>
        <taxon>Bacteria</taxon>
        <taxon>Pseudomonadati</taxon>
        <taxon>Bacteroidota</taxon>
        <taxon>Bacteroidia</taxon>
        <taxon>Marinilabiliales</taxon>
        <taxon>Prolixibacteraceae</taxon>
        <taxon>Tangfeifania</taxon>
    </lineage>
</organism>
<dbReference type="SUPFAM" id="SSF55486">
    <property type="entry name" value="Metalloproteases ('zincins'), catalytic domain"/>
    <property type="match status" value="1"/>
</dbReference>
<dbReference type="GO" id="GO:0046872">
    <property type="term" value="F:metal ion binding"/>
    <property type="evidence" value="ECO:0007669"/>
    <property type="project" value="UniProtKB-UniRule"/>
</dbReference>
<keyword evidence="3 7" id="KW-0479">Metal-binding</keyword>
<dbReference type="PANTHER" id="PTHR43660">
    <property type="entry name" value="DIPEPTIDYL CARBOXYPEPTIDASE"/>
    <property type="match status" value="1"/>
</dbReference>
<keyword evidence="4 7" id="KW-0378">Hydrolase</keyword>
<evidence type="ECO:0000256" key="8">
    <source>
        <dbReference type="SAM" id="SignalP"/>
    </source>
</evidence>
<evidence type="ECO:0000313" key="11">
    <source>
        <dbReference type="Proteomes" id="UP000184050"/>
    </source>
</evidence>
<dbReference type="InterPro" id="IPR001567">
    <property type="entry name" value="Pept_M3A_M3B_dom"/>
</dbReference>
<dbReference type="EMBL" id="FQZE01000004">
    <property type="protein sequence ID" value="SHI66939.1"/>
    <property type="molecule type" value="Genomic_DNA"/>
</dbReference>
<accession>A0A1M6D149</accession>
<dbReference type="InterPro" id="IPR024077">
    <property type="entry name" value="Neurolysin/TOP_dom2"/>
</dbReference>
<dbReference type="GO" id="GO:0005829">
    <property type="term" value="C:cytosol"/>
    <property type="evidence" value="ECO:0007669"/>
    <property type="project" value="UniProtKB-ARBA"/>
</dbReference>
<dbReference type="GO" id="GO:0004180">
    <property type="term" value="F:carboxypeptidase activity"/>
    <property type="evidence" value="ECO:0007669"/>
    <property type="project" value="TreeGrafter"/>
</dbReference>
<dbReference type="CDD" id="cd06456">
    <property type="entry name" value="M3A_DCP"/>
    <property type="match status" value="1"/>
</dbReference>
<evidence type="ECO:0000256" key="5">
    <source>
        <dbReference type="ARBA" id="ARBA00022833"/>
    </source>
</evidence>
<comment type="similarity">
    <text evidence="1 7">Belongs to the peptidase M3 family.</text>
</comment>
<gene>
    <name evidence="10" type="ORF">SAMN05444280_104162</name>
</gene>
<keyword evidence="8" id="KW-0732">Signal</keyword>
<evidence type="ECO:0000259" key="9">
    <source>
        <dbReference type="Pfam" id="PF01432"/>
    </source>
</evidence>
<dbReference type="AlphaFoldDB" id="A0A1M6D149"/>
<dbReference type="InterPro" id="IPR034005">
    <property type="entry name" value="M3A_DCP"/>
</dbReference>
<keyword evidence="2 7" id="KW-0645">Protease</keyword>
<dbReference type="PANTHER" id="PTHR43660:SF1">
    <property type="entry name" value="DIPEPTIDYL CARBOXYPEPTIDASE"/>
    <property type="match status" value="1"/>
</dbReference>
<evidence type="ECO:0000256" key="2">
    <source>
        <dbReference type="ARBA" id="ARBA00022670"/>
    </source>
</evidence>
<dbReference type="Proteomes" id="UP000184050">
    <property type="component" value="Unassembled WGS sequence"/>
</dbReference>
<feature type="domain" description="Peptidase M3A/M3B catalytic" evidence="9">
    <location>
        <begin position="259"/>
        <end position="705"/>
    </location>
</feature>
<protein>
    <submittedName>
        <fullName evidence="10">Peptidyl-dipeptidase Dcp Metallo peptidase. MEROPS family M03A</fullName>
    </submittedName>
</protein>
<dbReference type="Gene3D" id="1.10.1370.40">
    <property type="match status" value="1"/>
</dbReference>
<keyword evidence="6 7" id="KW-0482">Metalloprotease</keyword>